<feature type="domain" description="AMP-dependent synthetase/ligase" evidence="9">
    <location>
        <begin position="8"/>
        <end position="314"/>
    </location>
</feature>
<dbReference type="Pfam" id="PF00501">
    <property type="entry name" value="AMP-binding"/>
    <property type="match status" value="1"/>
</dbReference>
<dbReference type="PROSITE" id="PS00455">
    <property type="entry name" value="AMP_BINDING"/>
    <property type="match status" value="1"/>
</dbReference>
<protein>
    <recommendedName>
        <fullName evidence="6">Long-chain-fatty-acid--CoA ligase</fullName>
        <ecNumber evidence="5">6.2.1.3</ecNumber>
    </recommendedName>
    <alternativeName>
        <fullName evidence="7">Long-chain acyl-CoA synthetase</fullName>
    </alternativeName>
</protein>
<comment type="subcellular location">
    <subcellularLocation>
        <location evidence="1">Membrane</location>
        <topology evidence="1">Peripheral membrane protein</topology>
    </subcellularLocation>
</comment>
<dbReference type="InterPro" id="IPR042099">
    <property type="entry name" value="ANL_N_sf"/>
</dbReference>
<dbReference type="InterPro" id="IPR050237">
    <property type="entry name" value="ATP-dep_AMP-bd_enzyme"/>
</dbReference>
<comment type="pathway">
    <text evidence="2">Lipid metabolism; fatty acid beta-oxidation.</text>
</comment>
<keyword evidence="3 11" id="KW-0436">Ligase</keyword>
<evidence type="ECO:0000313" key="12">
    <source>
        <dbReference type="Proteomes" id="UP000239209"/>
    </source>
</evidence>
<dbReference type="InterPro" id="IPR045851">
    <property type="entry name" value="AMP-bd_C_sf"/>
</dbReference>
<evidence type="ECO:0000256" key="4">
    <source>
        <dbReference type="ARBA" id="ARBA00023136"/>
    </source>
</evidence>
<dbReference type="Gene3D" id="3.40.50.12780">
    <property type="entry name" value="N-terminal domain of ligase-like"/>
    <property type="match status" value="1"/>
</dbReference>
<comment type="caution">
    <text evidence="11">The sequence shown here is derived from an EMBL/GenBank/DDBJ whole genome shotgun (WGS) entry which is preliminary data.</text>
</comment>
<accession>A0A2T0SEW4</accession>
<dbReference type="EC" id="6.2.1.3" evidence="5"/>
<evidence type="ECO:0000256" key="7">
    <source>
        <dbReference type="ARBA" id="ARBA00042773"/>
    </source>
</evidence>
<gene>
    <name evidence="11" type="ORF">CLV70_102168</name>
</gene>
<feature type="region of interest" description="Disordered" evidence="8">
    <location>
        <begin position="429"/>
        <end position="451"/>
    </location>
</feature>
<feature type="domain" description="AMP-binding enzyme C-terminal" evidence="10">
    <location>
        <begin position="366"/>
        <end position="436"/>
    </location>
</feature>
<dbReference type="Proteomes" id="UP000239209">
    <property type="component" value="Unassembled WGS sequence"/>
</dbReference>
<dbReference type="AlphaFoldDB" id="A0A2T0SEW4"/>
<evidence type="ECO:0000256" key="3">
    <source>
        <dbReference type="ARBA" id="ARBA00022598"/>
    </source>
</evidence>
<evidence type="ECO:0000256" key="1">
    <source>
        <dbReference type="ARBA" id="ARBA00004170"/>
    </source>
</evidence>
<dbReference type="InterPro" id="IPR025110">
    <property type="entry name" value="AMP-bd_C"/>
</dbReference>
<proteinExistence type="predicted"/>
<sequence length="451" mass="47496">MLNLLAAAGDRPVFEDGDRVVSAAVMSAMIRRCAAGLRARGIGPRDGVLFQVGVHPEAFAGILAAFTVGARVACVRADQVAEVLPGACAVLIDEAALAELAGHPDDGAGLVAAGRPGDYARVIYTSGSTGTPKGCCQTYAAMTAGWAAHPNRWPPAVRALAARLDRYLVFGSLTSQVMLEYGVLTLAAGGTLVAAHPPAFPEAFAKHRATASVITVGRLHQLVRDQRARPADLSTLRALMVSGSPLDPGRLAEAIDVLGPVIFHGYGQTETGMISMVTPDEFPAALDTVGRPAVRVEVRDGEVYARTPAQASSYWNDPAGSAEVFLDGWVRTRDLGTLGADGYLRLTGRARDVIFVHAELVHAGPIERLLAAHPDVAEAYVVARPDDETGEAPHAFVVPAAGRRPDPRELRELVTGPGRPRTVTVIDRVPVAPSGKPDKDALRRLGQKTPL</sequence>
<evidence type="ECO:0000256" key="8">
    <source>
        <dbReference type="SAM" id="MobiDB-lite"/>
    </source>
</evidence>
<organism evidence="11 12">
    <name type="scientific">Pseudosporangium ferrugineum</name>
    <dbReference type="NCBI Taxonomy" id="439699"/>
    <lineage>
        <taxon>Bacteria</taxon>
        <taxon>Bacillati</taxon>
        <taxon>Actinomycetota</taxon>
        <taxon>Actinomycetes</taxon>
        <taxon>Micromonosporales</taxon>
        <taxon>Micromonosporaceae</taxon>
        <taxon>Pseudosporangium</taxon>
    </lineage>
</organism>
<evidence type="ECO:0000313" key="11">
    <source>
        <dbReference type="EMBL" id="PRY31957.1"/>
    </source>
</evidence>
<keyword evidence="12" id="KW-1185">Reference proteome</keyword>
<evidence type="ECO:0000256" key="2">
    <source>
        <dbReference type="ARBA" id="ARBA00005005"/>
    </source>
</evidence>
<reference evidence="11 12" key="1">
    <citation type="submission" date="2018-03" db="EMBL/GenBank/DDBJ databases">
        <title>Genomic Encyclopedia of Archaeal and Bacterial Type Strains, Phase II (KMG-II): from individual species to whole genera.</title>
        <authorList>
            <person name="Goeker M."/>
        </authorList>
    </citation>
    <scope>NUCLEOTIDE SEQUENCE [LARGE SCALE GENOMIC DNA]</scope>
    <source>
        <strain evidence="11 12">DSM 45348</strain>
    </source>
</reference>
<evidence type="ECO:0000256" key="6">
    <source>
        <dbReference type="ARBA" id="ARBA00039545"/>
    </source>
</evidence>
<evidence type="ECO:0000259" key="10">
    <source>
        <dbReference type="Pfam" id="PF13193"/>
    </source>
</evidence>
<dbReference type="CDD" id="cd04433">
    <property type="entry name" value="AFD_class_I"/>
    <property type="match status" value="1"/>
</dbReference>
<dbReference type="InterPro" id="IPR020845">
    <property type="entry name" value="AMP-binding_CS"/>
</dbReference>
<dbReference type="GO" id="GO:0016020">
    <property type="term" value="C:membrane"/>
    <property type="evidence" value="ECO:0007669"/>
    <property type="project" value="UniProtKB-SubCell"/>
</dbReference>
<dbReference type="PANTHER" id="PTHR43767:SF8">
    <property type="entry name" value="LONG-CHAIN-FATTY-ACID--COA LIGASE"/>
    <property type="match status" value="1"/>
</dbReference>
<dbReference type="EMBL" id="PVZG01000002">
    <property type="protein sequence ID" value="PRY31957.1"/>
    <property type="molecule type" value="Genomic_DNA"/>
</dbReference>
<dbReference type="GO" id="GO:0004467">
    <property type="term" value="F:long-chain fatty acid-CoA ligase activity"/>
    <property type="evidence" value="ECO:0007669"/>
    <property type="project" value="UniProtKB-EC"/>
</dbReference>
<evidence type="ECO:0000256" key="5">
    <source>
        <dbReference type="ARBA" id="ARBA00026121"/>
    </source>
</evidence>
<keyword evidence="4" id="KW-0472">Membrane</keyword>
<dbReference type="InterPro" id="IPR000873">
    <property type="entry name" value="AMP-dep_synth/lig_dom"/>
</dbReference>
<dbReference type="Pfam" id="PF13193">
    <property type="entry name" value="AMP-binding_C"/>
    <property type="match status" value="1"/>
</dbReference>
<dbReference type="PANTHER" id="PTHR43767">
    <property type="entry name" value="LONG-CHAIN-FATTY-ACID--COA LIGASE"/>
    <property type="match status" value="1"/>
</dbReference>
<evidence type="ECO:0000259" key="9">
    <source>
        <dbReference type="Pfam" id="PF00501"/>
    </source>
</evidence>
<name>A0A2T0SEW4_9ACTN</name>
<dbReference type="Gene3D" id="3.30.300.30">
    <property type="match status" value="1"/>
</dbReference>
<dbReference type="SUPFAM" id="SSF56801">
    <property type="entry name" value="Acetyl-CoA synthetase-like"/>
    <property type="match status" value="1"/>
</dbReference>